<gene>
    <name evidence="3" type="primary">GCSAML</name>
</gene>
<evidence type="ECO:0000313" key="3">
    <source>
        <dbReference type="RefSeq" id="XP_010844927.1"/>
    </source>
</evidence>
<feature type="compositionally biased region" description="Polar residues" evidence="1">
    <location>
        <begin position="199"/>
        <end position="208"/>
    </location>
</feature>
<reference evidence="3" key="1">
    <citation type="submission" date="2025-08" db="UniProtKB">
        <authorList>
            <consortium name="RefSeq"/>
        </authorList>
    </citation>
    <scope>IDENTIFICATION</scope>
    <source>
        <tissue evidence="3">Blood</tissue>
    </source>
</reference>
<dbReference type="CTD" id="148823"/>
<protein>
    <submittedName>
        <fullName evidence="3">Germinal center-associated signaling and motility-like protein</fullName>
    </submittedName>
</protein>
<dbReference type="OrthoDB" id="9835681at2759"/>
<dbReference type="KEGG" id="bbis:104993385"/>
<feature type="compositionally biased region" description="Basic and acidic residues" evidence="1">
    <location>
        <begin position="162"/>
        <end position="175"/>
    </location>
</feature>
<feature type="region of interest" description="Disordered" evidence="1">
    <location>
        <begin position="162"/>
        <end position="208"/>
    </location>
</feature>
<name>A0A6P3I011_BISBB</name>
<accession>A0A6P3I011</accession>
<proteinExistence type="predicted"/>
<dbReference type="GO" id="GO:0050855">
    <property type="term" value="P:regulation of B cell receptor signaling pathway"/>
    <property type="evidence" value="ECO:0007669"/>
    <property type="project" value="InterPro"/>
</dbReference>
<dbReference type="PANTHER" id="PTHR35351">
    <property type="entry name" value="GERMINAL CENTER-ASSOCIATED SIGNALING AND MOTILITY-LIKE PROTEIN"/>
    <property type="match status" value="1"/>
</dbReference>
<dbReference type="AlphaFoldDB" id="A0A6P3I011"/>
<sequence length="282" mass="31372">MRGLAPSFTEVTDNKSPTRMADTHASVSRGDLKEAEEIGDLGCYYIFITECLVPSGDLLKHLGTDEFISTMAQSQQSAHCCLEIITVASLCFVALMGDVGEEVGDQMVEIYESVVRCNILSRFVATVTLVKTPQVELNSGSEKQSHSERMGNNLMREISCLKDNQKEPGKVSPDVKRKRQEVTTLEIENQGQDKKSKGVPSTSNQGCENVSGCEEVCYTVINHRPYRRPSLNSNDDGYENIAKRVRPLRERPETEYALLRRPCSITSSSCAVENDYEIVLPH</sequence>
<organism evidence="2 3">
    <name type="scientific">Bison bison bison</name>
    <name type="common">North American plains bison</name>
    <dbReference type="NCBI Taxonomy" id="43346"/>
    <lineage>
        <taxon>Eukaryota</taxon>
        <taxon>Metazoa</taxon>
        <taxon>Chordata</taxon>
        <taxon>Craniata</taxon>
        <taxon>Vertebrata</taxon>
        <taxon>Euteleostomi</taxon>
        <taxon>Mammalia</taxon>
        <taxon>Eutheria</taxon>
        <taxon>Laurasiatheria</taxon>
        <taxon>Artiodactyla</taxon>
        <taxon>Ruminantia</taxon>
        <taxon>Pecora</taxon>
        <taxon>Bovidae</taxon>
        <taxon>Bovinae</taxon>
        <taxon>Bison</taxon>
    </lineage>
</organism>
<keyword evidence="2" id="KW-1185">Reference proteome</keyword>
<dbReference type="GeneID" id="104993385"/>
<evidence type="ECO:0000313" key="2">
    <source>
        <dbReference type="Proteomes" id="UP000515208"/>
    </source>
</evidence>
<dbReference type="RefSeq" id="XP_010844927.1">
    <property type="nucleotide sequence ID" value="XM_010846625.1"/>
</dbReference>
<dbReference type="PANTHER" id="PTHR35351:SF1">
    <property type="entry name" value="GERMINAL CENTER-ASSOCIATED SIGNALING AND MOTILITY-LIKE PROTEIN"/>
    <property type="match status" value="1"/>
</dbReference>
<dbReference type="Proteomes" id="UP000515208">
    <property type="component" value="Unplaced"/>
</dbReference>
<dbReference type="InterPro" id="IPR031364">
    <property type="entry name" value="GC_assoc_lym"/>
</dbReference>
<feature type="region of interest" description="Disordered" evidence="1">
    <location>
        <begin position="1"/>
        <end position="25"/>
    </location>
</feature>
<dbReference type="Pfam" id="PF15666">
    <property type="entry name" value="HGAL"/>
    <property type="match status" value="1"/>
</dbReference>
<dbReference type="GO" id="GO:2000401">
    <property type="term" value="P:regulation of lymphocyte migration"/>
    <property type="evidence" value="ECO:0007669"/>
    <property type="project" value="InterPro"/>
</dbReference>
<evidence type="ECO:0000256" key="1">
    <source>
        <dbReference type="SAM" id="MobiDB-lite"/>
    </source>
</evidence>